<evidence type="ECO:0000256" key="7">
    <source>
        <dbReference type="ARBA" id="ARBA00049348"/>
    </source>
</evidence>
<evidence type="ECO:0000256" key="5">
    <source>
        <dbReference type="ARBA" id="ARBA00022763"/>
    </source>
</evidence>
<dbReference type="InterPro" id="IPR036217">
    <property type="entry name" value="MethylDNA_cys_MeTrfase_DNAb"/>
</dbReference>
<dbReference type="EMBL" id="LTAY01000042">
    <property type="protein sequence ID" value="OPX47614.1"/>
    <property type="molecule type" value="Genomic_DNA"/>
</dbReference>
<sequence length="160" mass="18434">MEEIYFGFYNSPIGLIQIETTKTHLVSIEIVEETKEAEKSKETAEKPEILKKVIKELEEYFLGKRKKFSLDYMLNGTEFQKKVWKALTEIPYGETVSYKDIALKIGNEKASRAVGNANNKNKICIIIPCHRVLGSNKALVGYAYGIDKKKWLLEHENKFK</sequence>
<comment type="subcellular location">
    <subcellularLocation>
        <location evidence="8">Cytoplasm</location>
    </subcellularLocation>
</comment>
<dbReference type="GO" id="GO:0032259">
    <property type="term" value="P:methylation"/>
    <property type="evidence" value="ECO:0007669"/>
    <property type="project" value="UniProtKB-KW"/>
</dbReference>
<dbReference type="InterPro" id="IPR023546">
    <property type="entry name" value="MGMT"/>
</dbReference>
<dbReference type="RefSeq" id="WP_080022899.1">
    <property type="nucleotide sequence ID" value="NZ_LTAY01000042.1"/>
</dbReference>
<dbReference type="CDD" id="cd06445">
    <property type="entry name" value="ATase"/>
    <property type="match status" value="1"/>
</dbReference>
<dbReference type="NCBIfam" id="TIGR00589">
    <property type="entry name" value="ogt"/>
    <property type="match status" value="1"/>
</dbReference>
<comment type="function">
    <text evidence="8">Involved in the cellular defense against the biological effects of O6-methylguanine (O6-MeG) and O4-methylthymine (O4-MeT) in DNA. Repairs the methylated nucleobase in DNA by stoichiometrically transferring the methyl group to a cysteine residue in the enzyme. This is a suicide reaction: the enzyme is irreversibly inactivated.</text>
</comment>
<feature type="active site" description="Nucleophile; methyl group acceptor" evidence="8">
    <location>
        <position position="129"/>
    </location>
</feature>
<dbReference type="Pfam" id="PF02870">
    <property type="entry name" value="Methyltransf_1N"/>
    <property type="match status" value="1"/>
</dbReference>
<keyword evidence="2 8" id="KW-0963">Cytoplasm</keyword>
<dbReference type="Gene3D" id="1.10.10.10">
    <property type="entry name" value="Winged helix-like DNA-binding domain superfamily/Winged helix DNA-binding domain"/>
    <property type="match status" value="1"/>
</dbReference>
<comment type="catalytic activity">
    <reaction evidence="7 8">
        <text>a 6-O-methyl-2'-deoxyguanosine in DNA + L-cysteinyl-[protein] = S-methyl-L-cysteinyl-[protein] + a 2'-deoxyguanosine in DNA</text>
        <dbReference type="Rhea" id="RHEA:24000"/>
        <dbReference type="Rhea" id="RHEA-COMP:10131"/>
        <dbReference type="Rhea" id="RHEA-COMP:10132"/>
        <dbReference type="Rhea" id="RHEA-COMP:11367"/>
        <dbReference type="Rhea" id="RHEA-COMP:11368"/>
        <dbReference type="ChEBI" id="CHEBI:29950"/>
        <dbReference type="ChEBI" id="CHEBI:82612"/>
        <dbReference type="ChEBI" id="CHEBI:85445"/>
        <dbReference type="ChEBI" id="CHEBI:85448"/>
        <dbReference type="EC" id="2.1.1.63"/>
    </reaction>
</comment>
<evidence type="ECO:0000313" key="11">
    <source>
        <dbReference type="EMBL" id="OPX47614.1"/>
    </source>
</evidence>
<evidence type="ECO:0000256" key="2">
    <source>
        <dbReference type="ARBA" id="ARBA00022490"/>
    </source>
</evidence>
<dbReference type="InterPro" id="IPR036388">
    <property type="entry name" value="WH-like_DNA-bd_sf"/>
</dbReference>
<organism evidence="11 12">
    <name type="scientific">Clostridium thermobutyricum DSM 4928</name>
    <dbReference type="NCBI Taxonomy" id="1121339"/>
    <lineage>
        <taxon>Bacteria</taxon>
        <taxon>Bacillati</taxon>
        <taxon>Bacillota</taxon>
        <taxon>Clostridia</taxon>
        <taxon>Eubacteriales</taxon>
        <taxon>Clostridiaceae</taxon>
        <taxon>Clostridium</taxon>
    </lineage>
</organism>
<dbReference type="InterPro" id="IPR014048">
    <property type="entry name" value="MethylDNA_cys_MeTrfase_DNA-bd"/>
</dbReference>
<evidence type="ECO:0000256" key="6">
    <source>
        <dbReference type="ARBA" id="ARBA00023204"/>
    </source>
</evidence>
<comment type="similarity">
    <text evidence="8">Belongs to the MGMT family.</text>
</comment>
<comment type="catalytic activity">
    <reaction evidence="1 8">
        <text>a 4-O-methyl-thymidine in DNA + L-cysteinyl-[protein] = a thymidine in DNA + S-methyl-L-cysteinyl-[protein]</text>
        <dbReference type="Rhea" id="RHEA:53428"/>
        <dbReference type="Rhea" id="RHEA-COMP:10131"/>
        <dbReference type="Rhea" id="RHEA-COMP:10132"/>
        <dbReference type="Rhea" id="RHEA-COMP:13555"/>
        <dbReference type="Rhea" id="RHEA-COMP:13556"/>
        <dbReference type="ChEBI" id="CHEBI:29950"/>
        <dbReference type="ChEBI" id="CHEBI:82612"/>
        <dbReference type="ChEBI" id="CHEBI:137386"/>
        <dbReference type="ChEBI" id="CHEBI:137387"/>
        <dbReference type="EC" id="2.1.1.63"/>
    </reaction>
</comment>
<dbReference type="InterPro" id="IPR036631">
    <property type="entry name" value="MGMT_N_sf"/>
</dbReference>
<comment type="caution">
    <text evidence="11">The sequence shown here is derived from an EMBL/GenBank/DDBJ whole genome shotgun (WGS) entry which is preliminary data.</text>
</comment>
<dbReference type="PANTHER" id="PTHR10815:SF13">
    <property type="entry name" value="METHYLATED-DNA--PROTEIN-CYSTEINE METHYLTRANSFERASE"/>
    <property type="match status" value="1"/>
</dbReference>
<evidence type="ECO:0000256" key="3">
    <source>
        <dbReference type="ARBA" id="ARBA00022603"/>
    </source>
</evidence>
<dbReference type="Pfam" id="PF01035">
    <property type="entry name" value="DNA_binding_1"/>
    <property type="match status" value="1"/>
</dbReference>
<evidence type="ECO:0000256" key="8">
    <source>
        <dbReference type="HAMAP-Rule" id="MF_00772"/>
    </source>
</evidence>
<reference evidence="11 12" key="1">
    <citation type="submission" date="2016-02" db="EMBL/GenBank/DDBJ databases">
        <title>Genome sequence of Clostridium thermobutyricum DSM 4928.</title>
        <authorList>
            <person name="Poehlein A."/>
            <person name="Daniel R."/>
        </authorList>
    </citation>
    <scope>NUCLEOTIDE SEQUENCE [LARGE SCALE GENOMIC DNA]</scope>
    <source>
        <strain evidence="11 12">DSM 4928</strain>
    </source>
</reference>
<keyword evidence="4 8" id="KW-0808">Transferase</keyword>
<dbReference type="AlphaFoldDB" id="A0A1V4SVT9"/>
<dbReference type="Proteomes" id="UP000191448">
    <property type="component" value="Unassembled WGS sequence"/>
</dbReference>
<evidence type="ECO:0000259" key="9">
    <source>
        <dbReference type="Pfam" id="PF01035"/>
    </source>
</evidence>
<evidence type="ECO:0000313" key="12">
    <source>
        <dbReference type="Proteomes" id="UP000191448"/>
    </source>
</evidence>
<dbReference type="Gene3D" id="3.30.160.70">
    <property type="entry name" value="Methylated DNA-protein cysteine methyltransferase domain"/>
    <property type="match status" value="1"/>
</dbReference>
<dbReference type="EC" id="2.1.1.63" evidence="8"/>
<evidence type="ECO:0000259" key="10">
    <source>
        <dbReference type="Pfam" id="PF02870"/>
    </source>
</evidence>
<dbReference type="SUPFAM" id="SSF46767">
    <property type="entry name" value="Methylated DNA-protein cysteine methyltransferase, C-terminal domain"/>
    <property type="match status" value="1"/>
</dbReference>
<dbReference type="GO" id="GO:0006307">
    <property type="term" value="P:DNA alkylation repair"/>
    <property type="evidence" value="ECO:0007669"/>
    <property type="project" value="UniProtKB-UniRule"/>
</dbReference>
<dbReference type="GO" id="GO:0003908">
    <property type="term" value="F:methylated-DNA-[protein]-cysteine S-methyltransferase activity"/>
    <property type="evidence" value="ECO:0007669"/>
    <property type="project" value="UniProtKB-UniRule"/>
</dbReference>
<keyword evidence="6 8" id="KW-0234">DNA repair</keyword>
<keyword evidence="3 8" id="KW-0489">Methyltransferase</keyword>
<feature type="domain" description="Methylated-DNA-[protein]-cysteine S-methyltransferase DNA binding" evidence="9">
    <location>
        <begin position="78"/>
        <end position="157"/>
    </location>
</feature>
<evidence type="ECO:0000256" key="4">
    <source>
        <dbReference type="ARBA" id="ARBA00022679"/>
    </source>
</evidence>
<name>A0A1V4SVT9_9CLOT</name>
<accession>A0A1V4SVT9</accession>
<gene>
    <name evidence="11" type="primary">ogt</name>
    <name evidence="11" type="ORF">CLTHE_17280</name>
</gene>
<keyword evidence="5 8" id="KW-0227">DNA damage</keyword>
<evidence type="ECO:0000256" key="1">
    <source>
        <dbReference type="ARBA" id="ARBA00001286"/>
    </source>
</evidence>
<dbReference type="FunFam" id="1.10.10.10:FF:000337">
    <property type="entry name" value="Methylated-DNA--protein-cysteine methyltransferase"/>
    <property type="match status" value="1"/>
</dbReference>
<proteinExistence type="inferred from homology"/>
<dbReference type="HAMAP" id="MF_00772">
    <property type="entry name" value="OGT"/>
    <property type="match status" value="1"/>
</dbReference>
<dbReference type="GO" id="GO:0005737">
    <property type="term" value="C:cytoplasm"/>
    <property type="evidence" value="ECO:0007669"/>
    <property type="project" value="UniProtKB-SubCell"/>
</dbReference>
<dbReference type="InterPro" id="IPR001497">
    <property type="entry name" value="MethylDNA_cys_MeTrfase_AS"/>
</dbReference>
<dbReference type="InterPro" id="IPR008332">
    <property type="entry name" value="MethylG_MeTrfase_N"/>
</dbReference>
<protein>
    <recommendedName>
        <fullName evidence="8">Methylated-DNA--protein-cysteine methyltransferase</fullName>
        <ecNumber evidence="8">2.1.1.63</ecNumber>
    </recommendedName>
    <alternativeName>
        <fullName evidence="8">6-O-methylguanine-DNA methyltransferase</fullName>
        <shortName evidence="8">MGMT</shortName>
    </alternativeName>
    <alternativeName>
        <fullName evidence="8">O-6-methylguanine-DNA-alkyltransferase</fullName>
    </alternativeName>
</protein>
<dbReference type="SUPFAM" id="SSF53155">
    <property type="entry name" value="Methylated DNA-protein cysteine methyltransferase domain"/>
    <property type="match status" value="1"/>
</dbReference>
<feature type="domain" description="Methylguanine DNA methyltransferase ribonuclease-like" evidence="10">
    <location>
        <begin position="4"/>
        <end position="70"/>
    </location>
</feature>
<dbReference type="PANTHER" id="PTHR10815">
    <property type="entry name" value="METHYLATED-DNA--PROTEIN-CYSTEINE METHYLTRANSFERASE"/>
    <property type="match status" value="1"/>
</dbReference>
<dbReference type="PROSITE" id="PS00374">
    <property type="entry name" value="MGMT"/>
    <property type="match status" value="1"/>
</dbReference>
<dbReference type="OrthoDB" id="9802228at2"/>
<comment type="miscellaneous">
    <text evidence="8">This enzyme catalyzes only one turnover and therefore is not strictly catalytic. According to one definition, an enzyme is a biocatalyst that acts repeatedly and over many reaction cycles.</text>
</comment>